<feature type="compositionally biased region" description="Low complexity" evidence="1">
    <location>
        <begin position="123"/>
        <end position="136"/>
    </location>
</feature>
<dbReference type="GO" id="GO:0003677">
    <property type="term" value="F:DNA binding"/>
    <property type="evidence" value="ECO:0007669"/>
    <property type="project" value="InterPro"/>
</dbReference>
<feature type="compositionally biased region" description="Polar residues" evidence="1">
    <location>
        <begin position="153"/>
        <end position="162"/>
    </location>
</feature>
<dbReference type="InterPro" id="IPR017956">
    <property type="entry name" value="AT_hook_DNA-bd_motif"/>
</dbReference>
<dbReference type="OrthoDB" id="2552168at2759"/>
<dbReference type="Pfam" id="PF02178">
    <property type="entry name" value="AT_hook"/>
    <property type="match status" value="4"/>
</dbReference>
<protein>
    <submittedName>
        <fullName evidence="2">Uncharacterized protein</fullName>
    </submittedName>
</protein>
<feature type="compositionally biased region" description="Polar residues" evidence="1">
    <location>
        <begin position="35"/>
        <end position="44"/>
    </location>
</feature>
<feature type="compositionally biased region" description="Low complexity" evidence="1">
    <location>
        <begin position="10"/>
        <end position="21"/>
    </location>
</feature>
<dbReference type="STRING" id="1305764.R9NYE4"/>
<dbReference type="EMBL" id="DF238778">
    <property type="protein sequence ID" value="GAC93714.1"/>
    <property type="molecule type" value="Genomic_DNA"/>
</dbReference>
<keyword evidence="3" id="KW-1185">Reference proteome</keyword>
<feature type="compositionally biased region" description="Polar residues" evidence="1">
    <location>
        <begin position="94"/>
        <end position="108"/>
    </location>
</feature>
<dbReference type="GeneID" id="24106580"/>
<evidence type="ECO:0000313" key="3">
    <source>
        <dbReference type="Proteomes" id="UP000014071"/>
    </source>
</evidence>
<gene>
    <name evidence="2" type="ORF">PHSY_001279</name>
</gene>
<feature type="compositionally biased region" description="Acidic residues" evidence="1">
    <location>
        <begin position="229"/>
        <end position="240"/>
    </location>
</feature>
<name>R9NYE4_PSEHS</name>
<sequence length="465" mass="50394">MPPKRVQRPSDAAQWDASSSSILPRPKGRPRQDAANVSLSSTVGAPTPAKSRNMADYSLASTLSSSTPATAQKKRGRPPKHALTTPGSRALTAADTSIASTSYGTASASRPRGRPPKSILATPRNRSNVSPPNSVSFSDQPKKRGRPPKNAADASTSVSQSAPKRRGRPPGSTNKPKAAQIGLPKSQPSKAPRYARPEVEEESGSEVSLVDGASDEDDDASEADPSLSAEEEDDEALSSEDEARQASSSRRKIKRKGWPSEIERLRKWRRLSVEERECVTSEGGLIWRTAIPLLNSMPKNIRSMVADSLTRALNRIDGRLETGLVPPLARIPQGNTASVTRRDLASSMLSWRLEEEGSLLRAENPEQSVDLMGLGMNADILELEQMLLPEAEHIVELSKTLTHQSDHLEQSSAQIAKLKRDRRLVKTSGSTDYPANLEANQLLSVANQNHALDPTLSSMLRLQRA</sequence>
<proteinExistence type="predicted"/>
<dbReference type="eggNOG" id="ENOG502RDA6">
    <property type="taxonomic scope" value="Eukaryota"/>
</dbReference>
<evidence type="ECO:0000313" key="2">
    <source>
        <dbReference type="EMBL" id="GAC93714.1"/>
    </source>
</evidence>
<organism evidence="2 3">
    <name type="scientific">Pseudozyma hubeiensis (strain SY62)</name>
    <name type="common">Yeast</name>
    <dbReference type="NCBI Taxonomy" id="1305764"/>
    <lineage>
        <taxon>Eukaryota</taxon>
        <taxon>Fungi</taxon>
        <taxon>Dikarya</taxon>
        <taxon>Basidiomycota</taxon>
        <taxon>Ustilaginomycotina</taxon>
        <taxon>Ustilaginomycetes</taxon>
        <taxon>Ustilaginales</taxon>
        <taxon>Ustilaginaceae</taxon>
        <taxon>Pseudozyma</taxon>
    </lineage>
</organism>
<dbReference type="RefSeq" id="XP_012187301.1">
    <property type="nucleotide sequence ID" value="XM_012331911.1"/>
</dbReference>
<dbReference type="PRINTS" id="PR00929">
    <property type="entry name" value="ATHOOK"/>
</dbReference>
<accession>R9NYE4</accession>
<dbReference type="HOGENOM" id="CLU_584214_0_0_1"/>
<dbReference type="AlphaFoldDB" id="R9NYE4"/>
<dbReference type="SMART" id="SM00384">
    <property type="entry name" value="AT_hook"/>
    <property type="match status" value="5"/>
</dbReference>
<reference evidence="3" key="1">
    <citation type="journal article" date="2013" name="Genome Announc.">
        <title>Draft genome sequence of the basidiomycetous yeast-like fungus Pseudozyma hubeiensis SY62, which produces an abundant amount of the biosurfactant mannosylerythritol lipids.</title>
        <authorList>
            <person name="Konishi M."/>
            <person name="Hatada Y."/>
            <person name="Horiuchi J."/>
        </authorList>
    </citation>
    <scope>NUCLEOTIDE SEQUENCE [LARGE SCALE GENOMIC DNA]</scope>
    <source>
        <strain evidence="3">SY62</strain>
    </source>
</reference>
<feature type="region of interest" description="Disordered" evidence="1">
    <location>
        <begin position="1"/>
        <end position="256"/>
    </location>
</feature>
<feature type="compositionally biased region" description="Low complexity" evidence="1">
    <location>
        <begin position="58"/>
        <end position="71"/>
    </location>
</feature>
<dbReference type="Proteomes" id="UP000014071">
    <property type="component" value="Unassembled WGS sequence"/>
</dbReference>
<feature type="compositionally biased region" description="Acidic residues" evidence="1">
    <location>
        <begin position="213"/>
        <end position="222"/>
    </location>
</feature>
<evidence type="ECO:0000256" key="1">
    <source>
        <dbReference type="SAM" id="MobiDB-lite"/>
    </source>
</evidence>